<evidence type="ECO:0000313" key="2">
    <source>
        <dbReference type="Proteomes" id="UP001145114"/>
    </source>
</evidence>
<accession>A0ACC1HTI3</accession>
<dbReference type="Proteomes" id="UP001145114">
    <property type="component" value="Unassembled WGS sequence"/>
</dbReference>
<protein>
    <submittedName>
        <fullName evidence="1">Guanine nucleotide exchange protein for ADP-robosylation factor</fullName>
    </submittedName>
</protein>
<keyword evidence="2" id="KW-1185">Reference proteome</keyword>
<sequence>MVCKCLRSKNTAESIQLQIVRALLAIVASPSSSSRVPVHLSALLYAVRTMYNVYLLSRNVSTQTIAQGALAQTVHVVFERVPLGCDRVTVEGELCMPSHSVTPAGASGTPARTPSTFRGSYDDVASANSPVVDDEVNDMAVRDAFLVFRSLCKISMKDVSSEEANSNTDLNSMPIRTRALALHLINMVLVNHIDVFTNSFVYLRFGLSIEGNNAGGEQSGRTREQTVSSTMGSASIVSAATERIETAAAAAADAHSDPASLNEVVHARDVEEMADNARATIKASQAAAERLNQEGSGQSLPSSPTLPSSRHEAIAEAEREALLRRGAFQQPSLIAVPFIAVVKQYLSLSLSRNLVSSAKTILGSSLSVFERSVLCLREYFKHECEQIFKEIILPVLELRYPTTPMQRDQFLLSLKRIFSDPQLVVELYLNYDCDNHASVNVFERLAQILSRLSGVVLDKRISSVSGGGSLGSRSASEHNAGTWGLARAQRTTVFNNSQNTASHAERVAATARVSASSLSPLSSPTLGEGAGQSQPSLNHAPPGPLTGGERAGTSSSALVIGDMPAYTGGLHRNLGVQAVIAQASSSNIDDHTLRQHSLEALTTMLQSMVAWGDIKSATNKSIINPEGVAESSTNGQDPDQIPGQQQLAPVPADEEGTNHYQNSASMTFSSGVNVGTSTKKDDDPRQLQFIKQRKERLSQAIQIFNFKPKKGIELLLEGGFIKSRDPKDIAEFLLTSTATLGIDKMQLGEYLGEGDQFNVSVMHAFVDLMDFADMEFVAALRSFLQTFRLPGEAQKIDRFMLKFAERYVMGNSRVFANADAAYVLAYSVILLNTDQHSAQIKRRMTVDDFISNNRGINDSKDLPREFLVGTFEEISRNEIVLKDDPLGESGGSGSRGRVATQQHLAEYRRAAQAMGRKAEESILRIGSSRHRLPGHDGAGAADADDSRNDLMSASMMPPSTTLSVMLDVADFTRASRAEHIMPMFGAIWAPVLAALSSAMQTSSDPHVVMECLVGFQCGIAISCRFRMDIERAAFVTTLVNFTSLNNLSEMGPKNVEAVLALLEVVSSRADIGDGLCGHWLDVLRCVSQVERLQRLIENPLLESMVVHEATRGTREGGEVMIPATVLLSSSSSAAAAGGKQSVSMRRNSIQSTSAVSSSTILSQGGSLVKHGLGPHHIPLVPLSKLLALGIGSQALVVAIDRIFTSSVLLSGAGITDFVVALSQVSWDEIVSSTDLATGDQHPPSQPTKNMQSTPRMFSLQKIVEISYYNMGRIRVEWTQVWAILGTHFNRAGTHPNPRIAAFTIDSLRQLSLKFLEKDELPHFQFQKDFLRPFAYIMENSGVYEIKDMVIQCILQLVRASATRIRSGWKAVLYVGLVAARDCVDSIADMGFRLVKECANKHTRHMWQWEASDARDSEGEHTVAVAMTGAEYYNEMINCLNEYVMISDTRPRLALLSLNTMRELARQVIAEISEAAAGAHHHNSAPKLGMTGDTADGEDPYFRVLTPLFRALHEVIMTANDLEVRTQSLDLLFGLIKDYGSHLTPQSWSTVLSTRVFSIFEDLQNPQASYRFATIGDLELWFSTTLMKALRHLVDLMTRYYTTRLCEYLPDVLQLLRLCIMQPSKSLIEIGIVCLQELIECNYQNFGSTAWDGICELLVELFQWSQPSELLRPIAVLPSKAALASSNEDGEDERGKSISYSRIKLKCLLQLQLIKLIDQLLSLPQAAAEAQQPYGSGLFSNSDPVYASLPPDLSLAQLVSPDSSHDIAPHVSSNHILCLLDCLEQSRNFAHSFNCNIELRHKLVELGIVPQTPSLLKQETSSALTLLRVLGRLYLDALYEGSARDSAPAGSHFKDRQVVLEEIEDKLFLLMRTVLNAFNGLASLPTPASLGSPSPQVAQPPHVTIRWPGHKLTLRENASDQPSAGSTAHELLQHPKYRREWRSCAHTALSLLPHLALANNRDVSKARDASDTGPFKRIIHTIYPELICCIGAAAEDQDLELVGWSQ</sequence>
<proteinExistence type="predicted"/>
<gene>
    <name evidence="1" type="primary">SEC7_1</name>
    <name evidence="1" type="ORF">EV182_001148</name>
</gene>
<dbReference type="EMBL" id="JAMZIH010000137">
    <property type="protein sequence ID" value="KAJ1679873.1"/>
    <property type="molecule type" value="Genomic_DNA"/>
</dbReference>
<reference evidence="1" key="1">
    <citation type="submission" date="2022-06" db="EMBL/GenBank/DDBJ databases">
        <title>Phylogenomic reconstructions and comparative analyses of Kickxellomycotina fungi.</title>
        <authorList>
            <person name="Reynolds N.K."/>
            <person name="Stajich J.E."/>
            <person name="Barry K."/>
            <person name="Grigoriev I.V."/>
            <person name="Crous P."/>
            <person name="Smith M.E."/>
        </authorList>
    </citation>
    <scope>NUCLEOTIDE SEQUENCE</scope>
    <source>
        <strain evidence="1">RSA 2271</strain>
    </source>
</reference>
<name>A0ACC1HTI3_9FUNG</name>
<feature type="non-terminal residue" evidence="1">
    <location>
        <position position="2005"/>
    </location>
</feature>
<evidence type="ECO:0000313" key="1">
    <source>
        <dbReference type="EMBL" id="KAJ1679873.1"/>
    </source>
</evidence>
<organism evidence="1 2">
    <name type="scientific">Spiromyces aspiralis</name>
    <dbReference type="NCBI Taxonomy" id="68401"/>
    <lineage>
        <taxon>Eukaryota</taxon>
        <taxon>Fungi</taxon>
        <taxon>Fungi incertae sedis</taxon>
        <taxon>Zoopagomycota</taxon>
        <taxon>Kickxellomycotina</taxon>
        <taxon>Kickxellomycetes</taxon>
        <taxon>Kickxellales</taxon>
        <taxon>Kickxellaceae</taxon>
        <taxon>Spiromyces</taxon>
    </lineage>
</organism>
<comment type="caution">
    <text evidence="1">The sequence shown here is derived from an EMBL/GenBank/DDBJ whole genome shotgun (WGS) entry which is preliminary data.</text>
</comment>